<keyword evidence="2" id="KW-1185">Reference proteome</keyword>
<proteinExistence type="predicted"/>
<evidence type="ECO:0000313" key="1">
    <source>
        <dbReference type="EMBL" id="CAH2046219.1"/>
    </source>
</evidence>
<sequence length="75" mass="8414">MALTQAEILEIKTELSRVKEASGLDDEQLRDLEKKMIEYAEKKKVVDTLFSATLKLLNKSITKGSSSQPMPSNDE</sequence>
<dbReference type="AlphaFoldDB" id="A0AAU9RMJ5"/>
<dbReference type="Proteomes" id="UP000836841">
    <property type="component" value="Chromosome 2"/>
</dbReference>
<reference evidence="1 2" key="1">
    <citation type="submission" date="2022-03" db="EMBL/GenBank/DDBJ databases">
        <authorList>
            <person name="Nunn A."/>
            <person name="Chopra R."/>
            <person name="Nunn A."/>
            <person name="Contreras Garrido A."/>
        </authorList>
    </citation>
    <scope>NUCLEOTIDE SEQUENCE [LARGE SCALE GENOMIC DNA]</scope>
</reference>
<organism evidence="1 2">
    <name type="scientific">Thlaspi arvense</name>
    <name type="common">Field penny-cress</name>
    <dbReference type="NCBI Taxonomy" id="13288"/>
    <lineage>
        <taxon>Eukaryota</taxon>
        <taxon>Viridiplantae</taxon>
        <taxon>Streptophyta</taxon>
        <taxon>Embryophyta</taxon>
        <taxon>Tracheophyta</taxon>
        <taxon>Spermatophyta</taxon>
        <taxon>Magnoliopsida</taxon>
        <taxon>eudicotyledons</taxon>
        <taxon>Gunneridae</taxon>
        <taxon>Pentapetalae</taxon>
        <taxon>rosids</taxon>
        <taxon>malvids</taxon>
        <taxon>Brassicales</taxon>
        <taxon>Brassicaceae</taxon>
        <taxon>Thlaspideae</taxon>
        <taxon>Thlaspi</taxon>
    </lineage>
</organism>
<accession>A0AAU9RMJ5</accession>
<protein>
    <submittedName>
        <fullName evidence="1">Uncharacterized protein</fullName>
    </submittedName>
</protein>
<name>A0AAU9RMJ5_THLAR</name>
<gene>
    <name evidence="1" type="ORF">TAV2_LOCUS7204</name>
</gene>
<evidence type="ECO:0000313" key="2">
    <source>
        <dbReference type="Proteomes" id="UP000836841"/>
    </source>
</evidence>
<dbReference type="EMBL" id="OU466858">
    <property type="protein sequence ID" value="CAH2046219.1"/>
    <property type="molecule type" value="Genomic_DNA"/>
</dbReference>